<reference evidence="8" key="1">
    <citation type="submission" date="2016-11" db="EMBL/GenBank/DDBJ databases">
        <authorList>
            <person name="Varghese N."/>
            <person name="Submissions S."/>
        </authorList>
    </citation>
    <scope>NUCLEOTIDE SEQUENCE [LARGE SCALE GENOMIC DNA]</scope>
    <source>
        <strain evidence="8">DSM 15449</strain>
    </source>
</reference>
<keyword evidence="5" id="KW-0029">Amino-acid transport</keyword>
<evidence type="ECO:0000256" key="5">
    <source>
        <dbReference type="ARBA" id="ARBA00022970"/>
    </source>
</evidence>
<dbReference type="GO" id="GO:0015807">
    <property type="term" value="P:L-amino acid transport"/>
    <property type="evidence" value="ECO:0007669"/>
    <property type="project" value="TreeGrafter"/>
</dbReference>
<gene>
    <name evidence="7" type="ORF">SAMN02746098_04614</name>
</gene>
<dbReference type="SMART" id="SM00382">
    <property type="entry name" value="AAA"/>
    <property type="match status" value="1"/>
</dbReference>
<dbReference type="OrthoDB" id="9779136at2"/>
<evidence type="ECO:0000313" key="7">
    <source>
        <dbReference type="EMBL" id="SHI77758.1"/>
    </source>
</evidence>
<organism evidence="7 8">
    <name type="scientific">Desulfosporosinus lacus DSM 15449</name>
    <dbReference type="NCBI Taxonomy" id="1121420"/>
    <lineage>
        <taxon>Bacteria</taxon>
        <taxon>Bacillati</taxon>
        <taxon>Bacillota</taxon>
        <taxon>Clostridia</taxon>
        <taxon>Eubacteriales</taxon>
        <taxon>Desulfitobacteriaceae</taxon>
        <taxon>Desulfosporosinus</taxon>
    </lineage>
</organism>
<dbReference type="SUPFAM" id="SSF52540">
    <property type="entry name" value="P-loop containing nucleoside triphosphate hydrolases"/>
    <property type="match status" value="1"/>
</dbReference>
<evidence type="ECO:0000256" key="4">
    <source>
        <dbReference type="ARBA" id="ARBA00022840"/>
    </source>
</evidence>
<dbReference type="CDD" id="cd03224">
    <property type="entry name" value="ABC_TM1139_LivF_branched"/>
    <property type="match status" value="1"/>
</dbReference>
<dbReference type="AlphaFoldDB" id="A0A1M6DXL3"/>
<protein>
    <submittedName>
        <fullName evidence="7">Branched-chain amino acid transport system ATP-binding protein</fullName>
    </submittedName>
</protein>
<keyword evidence="3" id="KW-0547">Nucleotide-binding</keyword>
<dbReference type="InterPro" id="IPR052156">
    <property type="entry name" value="BCAA_Transport_ATP-bd_LivF"/>
</dbReference>
<proteinExistence type="inferred from homology"/>
<dbReference type="GO" id="GO:0016887">
    <property type="term" value="F:ATP hydrolysis activity"/>
    <property type="evidence" value="ECO:0007669"/>
    <property type="project" value="InterPro"/>
</dbReference>
<dbReference type="GO" id="GO:0015658">
    <property type="term" value="F:branched-chain amino acid transmembrane transporter activity"/>
    <property type="evidence" value="ECO:0007669"/>
    <property type="project" value="InterPro"/>
</dbReference>
<keyword evidence="2" id="KW-0813">Transport</keyword>
<comment type="similarity">
    <text evidence="1">Belongs to the ABC transporter superfamily.</text>
</comment>
<evidence type="ECO:0000256" key="2">
    <source>
        <dbReference type="ARBA" id="ARBA00022448"/>
    </source>
</evidence>
<dbReference type="PANTHER" id="PTHR43820">
    <property type="entry name" value="HIGH-AFFINITY BRANCHED-CHAIN AMINO ACID TRANSPORT ATP-BINDING PROTEIN LIVF"/>
    <property type="match status" value="1"/>
</dbReference>
<dbReference type="InterPro" id="IPR003593">
    <property type="entry name" value="AAA+_ATPase"/>
</dbReference>
<keyword evidence="8" id="KW-1185">Reference proteome</keyword>
<accession>A0A1M6DXL3</accession>
<dbReference type="Proteomes" id="UP000183954">
    <property type="component" value="Unassembled WGS sequence"/>
</dbReference>
<dbReference type="InterPro" id="IPR003439">
    <property type="entry name" value="ABC_transporter-like_ATP-bd"/>
</dbReference>
<dbReference type="InterPro" id="IPR030660">
    <property type="entry name" value="ABC_branched_ATPase_LivF/BraG"/>
</dbReference>
<evidence type="ECO:0000313" key="8">
    <source>
        <dbReference type="Proteomes" id="UP000183954"/>
    </source>
</evidence>
<dbReference type="EMBL" id="FQXJ01000025">
    <property type="protein sequence ID" value="SHI77758.1"/>
    <property type="molecule type" value="Genomic_DNA"/>
</dbReference>
<dbReference type="Pfam" id="PF12399">
    <property type="entry name" value="BCA_ABC_TP_C"/>
    <property type="match status" value="1"/>
</dbReference>
<dbReference type="STRING" id="1121420.SAMN02746098_04614"/>
<dbReference type="GO" id="GO:0005524">
    <property type="term" value="F:ATP binding"/>
    <property type="evidence" value="ECO:0007669"/>
    <property type="project" value="UniProtKB-KW"/>
</dbReference>
<evidence type="ECO:0000256" key="1">
    <source>
        <dbReference type="ARBA" id="ARBA00005417"/>
    </source>
</evidence>
<feature type="domain" description="ABC transporter" evidence="6">
    <location>
        <begin position="2"/>
        <end position="233"/>
    </location>
</feature>
<dbReference type="InterPro" id="IPR017871">
    <property type="entry name" value="ABC_transporter-like_CS"/>
</dbReference>
<evidence type="ECO:0000256" key="3">
    <source>
        <dbReference type="ARBA" id="ARBA00022741"/>
    </source>
</evidence>
<dbReference type="RefSeq" id="WP_073032529.1">
    <property type="nucleotide sequence ID" value="NZ_FQXJ01000025.1"/>
</dbReference>
<dbReference type="PIRSF" id="PIRSF039137">
    <property type="entry name" value="ABC_branched_ATPase"/>
    <property type="match status" value="1"/>
</dbReference>
<dbReference type="InterPro" id="IPR032823">
    <property type="entry name" value="BCA_ABC_TP_C"/>
</dbReference>
<dbReference type="PROSITE" id="PS00211">
    <property type="entry name" value="ABC_TRANSPORTER_1"/>
    <property type="match status" value="1"/>
</dbReference>
<dbReference type="PROSITE" id="PS50893">
    <property type="entry name" value="ABC_TRANSPORTER_2"/>
    <property type="match status" value="1"/>
</dbReference>
<dbReference type="Gene3D" id="3.40.50.300">
    <property type="entry name" value="P-loop containing nucleotide triphosphate hydrolases"/>
    <property type="match status" value="1"/>
</dbReference>
<evidence type="ECO:0000259" key="6">
    <source>
        <dbReference type="PROSITE" id="PS50893"/>
    </source>
</evidence>
<dbReference type="Pfam" id="PF00005">
    <property type="entry name" value="ABC_tran"/>
    <property type="match status" value="1"/>
</dbReference>
<sequence length="238" mass="25623">MLNISGLSTSYGSIKAIKGIDLDVPQGSIVSLIGANGAGKTTTMNSLVGLLKPQAGQIKFLGQEIRGLAPHKIVNLGMSLVPEGRKILAGMTVLENLEMGAYQRKDKEVQADLAKVFRRFPILEERKQQLGGTLSGGQQQMLAIGRALMARPKLLLLDEPSMGLAPLVVSDIFKVIQEINQEGTTILLVEQNVRQALKIAHYAYVLETGKIVLHGKAEEVAKNPRVMEAYLGGAKADT</sequence>
<name>A0A1M6DXL3_9FIRM</name>
<dbReference type="PANTHER" id="PTHR43820:SF4">
    <property type="entry name" value="HIGH-AFFINITY BRANCHED-CHAIN AMINO ACID TRANSPORT ATP-BINDING PROTEIN LIVF"/>
    <property type="match status" value="1"/>
</dbReference>
<dbReference type="InterPro" id="IPR027417">
    <property type="entry name" value="P-loop_NTPase"/>
</dbReference>
<keyword evidence="4 7" id="KW-0067">ATP-binding</keyword>